<dbReference type="Proteomes" id="UP000075225">
    <property type="component" value="Unassembled WGS sequence"/>
</dbReference>
<feature type="region of interest" description="Disordered" evidence="1">
    <location>
        <begin position="153"/>
        <end position="174"/>
    </location>
</feature>
<evidence type="ECO:0000256" key="1">
    <source>
        <dbReference type="SAM" id="MobiDB-lite"/>
    </source>
</evidence>
<feature type="region of interest" description="Disordered" evidence="1">
    <location>
        <begin position="81"/>
        <end position="103"/>
    </location>
</feature>
<organism evidence="2 3">
    <name type="scientific">Toxoplasma gondii TgCatPRC2</name>
    <dbReference type="NCBI Taxonomy" id="1130821"/>
    <lineage>
        <taxon>Eukaryota</taxon>
        <taxon>Sar</taxon>
        <taxon>Alveolata</taxon>
        <taxon>Apicomplexa</taxon>
        <taxon>Conoidasida</taxon>
        <taxon>Coccidia</taxon>
        <taxon>Eucoccidiorida</taxon>
        <taxon>Eimeriorina</taxon>
        <taxon>Sarcocystidae</taxon>
        <taxon>Toxoplasma</taxon>
    </lineage>
</organism>
<dbReference type="VEuPathDB" id="ToxoDB:TGPRC2_213960"/>
<gene>
    <name evidence="2" type="ORF">TGPRC2_213960</name>
</gene>
<protein>
    <submittedName>
        <fullName evidence="2">Uncharacterized protein</fullName>
    </submittedName>
</protein>
<evidence type="ECO:0000313" key="2">
    <source>
        <dbReference type="EMBL" id="KYK68828.1"/>
    </source>
</evidence>
<proteinExistence type="predicted"/>
<accession>A0A151HHQ0</accession>
<dbReference type="PROSITE" id="PS51257">
    <property type="entry name" value="PROKAR_LIPOPROTEIN"/>
    <property type="match status" value="1"/>
</dbReference>
<comment type="caution">
    <text evidence="2">The sequence shown here is derived from an EMBL/GenBank/DDBJ whole genome shotgun (WGS) entry which is preliminary data.</text>
</comment>
<reference evidence="3" key="1">
    <citation type="submission" date="2016-03" db="EMBL/GenBank/DDBJ databases">
        <authorList>
            <person name="Sibley D."/>
            <person name="Venepally P."/>
            <person name="Karamycheva S."/>
            <person name="Hadjithomas M."/>
            <person name="Khan A."/>
            <person name="Brunk B."/>
            <person name="Roos D."/>
            <person name="Caler E."/>
            <person name="Lorenzi H."/>
        </authorList>
    </citation>
    <scope>NUCLEOTIDE SEQUENCE [LARGE SCALE GENOMIC DNA]</scope>
    <source>
        <strain evidence="3">TgCatPRC2</strain>
    </source>
</reference>
<sequence>MRGDMDRTMYWFKNLAPVSLALGCFARLQRQFRELRVAQLGTSSLLHVQKKSATHAAALVAFARRYAEMLDGLASEKNSAVQPSARALGTSNAGNDQQRASNAGNYEAPVYPKACSRSDVVRSPIPHLIHRVLSFPVDIELCLVCRQCRVQDRSWSPGPTQRSHRSRPCDALEG</sequence>
<dbReference type="EMBL" id="AHZP02000999">
    <property type="protein sequence ID" value="KYK68828.1"/>
    <property type="molecule type" value="Genomic_DNA"/>
</dbReference>
<name>A0A151HHQ0_TOXGO</name>
<evidence type="ECO:0000313" key="3">
    <source>
        <dbReference type="Proteomes" id="UP000075225"/>
    </source>
</evidence>
<feature type="compositionally biased region" description="Polar residues" evidence="1">
    <location>
        <begin position="89"/>
        <end position="103"/>
    </location>
</feature>
<dbReference type="AlphaFoldDB" id="A0A151HHQ0"/>